<accession>A0A364VCZ1</accession>
<dbReference type="OrthoDB" id="69313at2"/>
<feature type="domain" description="AAA" evidence="1">
    <location>
        <begin position="1"/>
        <end position="192"/>
    </location>
</feature>
<dbReference type="PANTHER" id="PTHR13696">
    <property type="entry name" value="P-LOOP CONTAINING NUCLEOSIDE TRIPHOSPHATE HYDROLASE"/>
    <property type="match status" value="1"/>
</dbReference>
<dbReference type="Pfam" id="PF13614">
    <property type="entry name" value="AAA_31"/>
    <property type="match status" value="1"/>
</dbReference>
<proteinExistence type="predicted"/>
<reference evidence="2 3" key="1">
    <citation type="journal article" date="2018" name="Syst. Appl. Microbiol.">
        <title>Corynebacterium heidelbergense sp. nov., isolated from the preen glands of Egyptian geese (Alopochen aegyptiacus).</title>
        <authorList>
            <person name="Braun M.S."/>
            <person name="Wang E."/>
            <person name="Zimmermann S."/>
            <person name="Wink M."/>
        </authorList>
    </citation>
    <scope>NUCLEOTIDE SEQUENCE [LARGE SCALE GENOMIC DNA]</scope>
    <source>
        <strain evidence="2 3">DSM 104638</strain>
    </source>
</reference>
<dbReference type="InterPro" id="IPR027417">
    <property type="entry name" value="P-loop_NTPase"/>
</dbReference>
<organism evidence="2 3">
    <name type="scientific">Corynebacterium heidelbergense</name>
    <dbReference type="NCBI Taxonomy" id="2055947"/>
    <lineage>
        <taxon>Bacteria</taxon>
        <taxon>Bacillati</taxon>
        <taxon>Actinomycetota</taxon>
        <taxon>Actinomycetes</taxon>
        <taxon>Mycobacteriales</taxon>
        <taxon>Corynebacteriaceae</taxon>
        <taxon>Corynebacterium</taxon>
    </lineage>
</organism>
<dbReference type="SUPFAM" id="SSF52540">
    <property type="entry name" value="P-loop containing nucleoside triphosphate hydrolases"/>
    <property type="match status" value="1"/>
</dbReference>
<protein>
    <recommendedName>
        <fullName evidence="1">AAA domain-containing protein</fullName>
    </recommendedName>
</protein>
<dbReference type="CDD" id="cd02042">
    <property type="entry name" value="ParAB_family"/>
    <property type="match status" value="1"/>
</dbReference>
<gene>
    <name evidence="2" type="ORF">CWC39_02900</name>
</gene>
<name>A0A364VCZ1_9CORY</name>
<evidence type="ECO:0000313" key="3">
    <source>
        <dbReference type="Proteomes" id="UP000251047"/>
    </source>
</evidence>
<dbReference type="InterPro" id="IPR050678">
    <property type="entry name" value="DNA_Partitioning_ATPase"/>
</dbReference>
<dbReference type="PANTHER" id="PTHR13696:SF52">
    <property type="entry name" value="PARA FAMILY PROTEIN CT_582"/>
    <property type="match status" value="1"/>
</dbReference>
<sequence>MKIIAFFNNKGGVSKTTTCLSVGWKLAQSGKRVLLVDLDPQCNLTGSILDPEDEALLAEDYQGFAASNIHDALRPAMKGIGKKITAPDCVEVTQRENLKLLPGNVKMAEVETQLATAMNMGNVMPAMQNVPGSFGELYNLLGEHNDLDFILLDMSPSLGSINQVNLLLADYFIVPMMPDIFSVMATESLARILPQWASWSKKVEILELFKDDDIVYEFSPSIPKFLGTIVQKYNVKNGRATRGFQIYMDNLQTAVDETLVPALQDSGFMLKEDIYNRYNLKYTLAEIKDFNSLIAAAQNVGRPVFSLTEEDLYTQGSVAEAQIQNIKAFDSVFTELAVRIVEMTDA</sequence>
<dbReference type="InterPro" id="IPR025669">
    <property type="entry name" value="AAA_dom"/>
</dbReference>
<dbReference type="Gene3D" id="3.40.50.300">
    <property type="entry name" value="P-loop containing nucleotide triphosphate hydrolases"/>
    <property type="match status" value="1"/>
</dbReference>
<dbReference type="AlphaFoldDB" id="A0A364VCZ1"/>
<dbReference type="Proteomes" id="UP000251047">
    <property type="component" value="Unassembled WGS sequence"/>
</dbReference>
<evidence type="ECO:0000259" key="1">
    <source>
        <dbReference type="Pfam" id="PF13614"/>
    </source>
</evidence>
<dbReference type="EMBL" id="PHQP01000013">
    <property type="protein sequence ID" value="RAV34494.1"/>
    <property type="molecule type" value="Genomic_DNA"/>
</dbReference>
<comment type="caution">
    <text evidence="2">The sequence shown here is derived from an EMBL/GenBank/DDBJ whole genome shotgun (WGS) entry which is preliminary data.</text>
</comment>
<dbReference type="RefSeq" id="WP_112769018.1">
    <property type="nucleotide sequence ID" value="NZ_CP063191.1"/>
</dbReference>
<evidence type="ECO:0000313" key="2">
    <source>
        <dbReference type="EMBL" id="RAV34494.1"/>
    </source>
</evidence>